<dbReference type="OrthoDB" id="10060112at2759"/>
<reference evidence="2" key="1">
    <citation type="journal article" date="2015" name="Nat. Genet.">
        <title>The genome and transcriptome of the zoonotic hookworm Ancylostoma ceylanicum identify infection-specific gene families.</title>
        <authorList>
            <person name="Schwarz E.M."/>
            <person name="Hu Y."/>
            <person name="Antoshechkin I."/>
            <person name="Miller M.M."/>
            <person name="Sternberg P.W."/>
            <person name="Aroian R.V."/>
        </authorList>
    </citation>
    <scope>NUCLEOTIDE SEQUENCE</scope>
    <source>
        <strain evidence="2">HY135</strain>
    </source>
</reference>
<dbReference type="EMBL" id="JARK01001560">
    <property type="protein sequence ID" value="EYB90000.1"/>
    <property type="molecule type" value="Genomic_DNA"/>
</dbReference>
<accession>A0A016SHC3</accession>
<dbReference type="AlphaFoldDB" id="A0A016SHC3"/>
<comment type="caution">
    <text evidence="1">The sequence shown here is derived from an EMBL/GenBank/DDBJ whole genome shotgun (WGS) entry which is preliminary data.</text>
</comment>
<evidence type="ECO:0000313" key="2">
    <source>
        <dbReference type="Proteomes" id="UP000024635"/>
    </source>
</evidence>
<evidence type="ECO:0000313" key="1">
    <source>
        <dbReference type="EMBL" id="EYB90000.1"/>
    </source>
</evidence>
<organism evidence="1 2">
    <name type="scientific">Ancylostoma ceylanicum</name>
    <dbReference type="NCBI Taxonomy" id="53326"/>
    <lineage>
        <taxon>Eukaryota</taxon>
        <taxon>Metazoa</taxon>
        <taxon>Ecdysozoa</taxon>
        <taxon>Nematoda</taxon>
        <taxon>Chromadorea</taxon>
        <taxon>Rhabditida</taxon>
        <taxon>Rhabditina</taxon>
        <taxon>Rhabditomorpha</taxon>
        <taxon>Strongyloidea</taxon>
        <taxon>Ancylostomatidae</taxon>
        <taxon>Ancylostomatinae</taxon>
        <taxon>Ancylostoma</taxon>
    </lineage>
</organism>
<name>A0A016SHC3_9BILA</name>
<proteinExistence type="predicted"/>
<sequence length="125" mass="13406">MPGGRSSPDGLRVRSMDGLVAVGALNGRDSVGYLDDAGGDETKIPVAMSLTGEKCRVPKSSCYVSFDAVSLYTNIDNNAAVKTLLELLNNRKEVTLFGFSDSDIEILLEAALACNIFCFNNIFYA</sequence>
<gene>
    <name evidence="1" type="primary">Acey_s0224.g2700</name>
    <name evidence="1" type="ORF">Y032_0224g2700</name>
</gene>
<keyword evidence="2" id="KW-1185">Reference proteome</keyword>
<protein>
    <submittedName>
        <fullName evidence="1">Uncharacterized protein</fullName>
    </submittedName>
</protein>
<dbReference type="Proteomes" id="UP000024635">
    <property type="component" value="Unassembled WGS sequence"/>
</dbReference>